<keyword evidence="1" id="KW-0472">Membrane</keyword>
<dbReference type="Proteomes" id="UP000694389">
    <property type="component" value="Unassembled WGS sequence"/>
</dbReference>
<dbReference type="Ensembl" id="ENSDLAT00005037755.2">
    <property type="protein sequence ID" value="ENSDLAP00005035397.1"/>
    <property type="gene ID" value="ENSDLAG00005015769.2"/>
</dbReference>
<keyword evidence="1" id="KW-0812">Transmembrane</keyword>
<sequence>MHSWSVGHSHCPEGQLNGGVGQFCSSLMSRQSFSPSHNQLFGMHSLLLCSSDPSSQSGWPSHSHSSGMQKPSVWHWNSSLWQRPGPRVAPVFNYLQTPVPPLCVNLLFMMPVIPCLIIMFPPPSLFLISNTALVLVSAT</sequence>
<keyword evidence="3" id="KW-1185">Reference proteome</keyword>
<evidence type="ECO:0000313" key="3">
    <source>
        <dbReference type="Proteomes" id="UP000694389"/>
    </source>
</evidence>
<reference evidence="2" key="2">
    <citation type="submission" date="2025-09" db="UniProtKB">
        <authorList>
            <consortium name="Ensembl"/>
        </authorList>
    </citation>
    <scope>IDENTIFICATION</scope>
</reference>
<reference evidence="2" key="1">
    <citation type="submission" date="2025-08" db="UniProtKB">
        <authorList>
            <consortium name="Ensembl"/>
        </authorList>
    </citation>
    <scope>IDENTIFICATION</scope>
</reference>
<feature type="transmembrane region" description="Helical" evidence="1">
    <location>
        <begin position="102"/>
        <end position="120"/>
    </location>
</feature>
<organism evidence="2 3">
    <name type="scientific">Dicentrarchus labrax</name>
    <name type="common">European seabass</name>
    <name type="synonym">Morone labrax</name>
    <dbReference type="NCBI Taxonomy" id="13489"/>
    <lineage>
        <taxon>Eukaryota</taxon>
        <taxon>Metazoa</taxon>
        <taxon>Chordata</taxon>
        <taxon>Craniata</taxon>
        <taxon>Vertebrata</taxon>
        <taxon>Euteleostomi</taxon>
        <taxon>Actinopterygii</taxon>
        <taxon>Neopterygii</taxon>
        <taxon>Teleostei</taxon>
        <taxon>Neoteleostei</taxon>
        <taxon>Acanthomorphata</taxon>
        <taxon>Eupercaria</taxon>
        <taxon>Moronidae</taxon>
        <taxon>Dicentrarchus</taxon>
    </lineage>
</organism>
<keyword evidence="1" id="KW-1133">Transmembrane helix</keyword>
<dbReference type="AlphaFoldDB" id="A0A8C4H0N3"/>
<accession>A0A8C4H0N3</accession>
<protein>
    <submittedName>
        <fullName evidence="2">Uncharacterized protein</fullName>
    </submittedName>
</protein>
<evidence type="ECO:0000313" key="2">
    <source>
        <dbReference type="Ensembl" id="ENSDLAP00005035397.1"/>
    </source>
</evidence>
<name>A0A8C4H0N3_DICLA</name>
<proteinExistence type="predicted"/>
<evidence type="ECO:0000256" key="1">
    <source>
        <dbReference type="SAM" id="Phobius"/>
    </source>
</evidence>